<dbReference type="CDD" id="cd01428">
    <property type="entry name" value="ADK"/>
    <property type="match status" value="1"/>
</dbReference>
<keyword evidence="1 6" id="KW-0808">Transferase</keyword>
<comment type="similarity">
    <text evidence="6">Belongs to the adenylate kinase family. AK2 subfamily.</text>
</comment>
<dbReference type="GO" id="GO:0005524">
    <property type="term" value="F:ATP binding"/>
    <property type="evidence" value="ECO:0007669"/>
    <property type="project" value="UniProtKB-KW"/>
</dbReference>
<dbReference type="Pfam" id="PF00406">
    <property type="entry name" value="ADK"/>
    <property type="match status" value="1"/>
</dbReference>
<dbReference type="GO" id="GO:0005758">
    <property type="term" value="C:mitochondrial intermembrane space"/>
    <property type="evidence" value="ECO:0007669"/>
    <property type="project" value="UniProtKB-SubCell"/>
</dbReference>
<feature type="binding site" evidence="6">
    <location>
        <position position="110"/>
    </location>
    <ligand>
        <name>AMP</name>
        <dbReference type="ChEBI" id="CHEBI:456215"/>
    </ligand>
</feature>
<dbReference type="Pfam" id="PF05191">
    <property type="entry name" value="ADK_lid"/>
    <property type="match status" value="1"/>
</dbReference>
<accession>A0AAN9TMD5</accession>
<feature type="binding site" evidence="6">
    <location>
        <begin position="103"/>
        <end position="106"/>
    </location>
    <ligand>
        <name>AMP</name>
        <dbReference type="ChEBI" id="CHEBI:456215"/>
    </ligand>
</feature>
<dbReference type="GO" id="GO:0046033">
    <property type="term" value="P:AMP metabolic process"/>
    <property type="evidence" value="ECO:0007669"/>
    <property type="project" value="UniProtKB-UniRule"/>
</dbReference>
<organism evidence="8 9">
    <name type="scientific">Parthenolecanium corni</name>
    <dbReference type="NCBI Taxonomy" id="536013"/>
    <lineage>
        <taxon>Eukaryota</taxon>
        <taxon>Metazoa</taxon>
        <taxon>Ecdysozoa</taxon>
        <taxon>Arthropoda</taxon>
        <taxon>Hexapoda</taxon>
        <taxon>Insecta</taxon>
        <taxon>Pterygota</taxon>
        <taxon>Neoptera</taxon>
        <taxon>Paraneoptera</taxon>
        <taxon>Hemiptera</taxon>
        <taxon>Sternorrhyncha</taxon>
        <taxon>Coccoidea</taxon>
        <taxon>Coccidae</taxon>
        <taxon>Parthenolecanium</taxon>
    </lineage>
</organism>
<dbReference type="GO" id="GO:0005829">
    <property type="term" value="C:cytosol"/>
    <property type="evidence" value="ECO:0007669"/>
    <property type="project" value="UniProtKB-SubCell"/>
</dbReference>
<dbReference type="SUPFAM" id="SSF52540">
    <property type="entry name" value="P-loop containing nucleoside triphosphate hydrolases"/>
    <property type="match status" value="1"/>
</dbReference>
<dbReference type="EC" id="2.7.4.3" evidence="6"/>
<dbReference type="NCBIfam" id="NF001381">
    <property type="entry name" value="PRK00279.1-3"/>
    <property type="match status" value="1"/>
</dbReference>
<evidence type="ECO:0000256" key="6">
    <source>
        <dbReference type="HAMAP-Rule" id="MF_03168"/>
    </source>
</evidence>
<gene>
    <name evidence="6" type="primary">Ak2</name>
    <name evidence="8" type="ORF">V9T40_008768</name>
</gene>
<evidence type="ECO:0000256" key="5">
    <source>
        <dbReference type="ARBA" id="ARBA00023128"/>
    </source>
</evidence>
<comment type="subunit">
    <text evidence="6">Monomer.</text>
</comment>
<reference evidence="8 9" key="1">
    <citation type="submission" date="2024-03" db="EMBL/GenBank/DDBJ databases">
        <title>Adaptation during the transition from Ophiocordyceps entomopathogen to insect associate is accompanied by gene loss and intensified selection.</title>
        <authorList>
            <person name="Ward C.M."/>
            <person name="Onetto C.A."/>
            <person name="Borneman A.R."/>
        </authorList>
    </citation>
    <scope>NUCLEOTIDE SEQUENCE [LARGE SCALE GENOMIC DNA]</scope>
    <source>
        <strain evidence="8">AWRI1</strain>
        <tissue evidence="8">Single Adult Female</tissue>
    </source>
</reference>
<dbReference type="PANTHER" id="PTHR23359">
    <property type="entry name" value="NUCLEOTIDE KINASE"/>
    <property type="match status" value="1"/>
</dbReference>
<comment type="caution">
    <text evidence="6">Lacks conserved residue(s) required for the propagation of feature annotation.</text>
</comment>
<feature type="domain" description="Adenylate kinase active site lid" evidence="7">
    <location>
        <begin position="145"/>
        <end position="180"/>
    </location>
</feature>
<evidence type="ECO:0000259" key="7">
    <source>
        <dbReference type="Pfam" id="PF05191"/>
    </source>
</evidence>
<dbReference type="InterPro" id="IPR006259">
    <property type="entry name" value="Adenyl_kin_sub"/>
</dbReference>
<comment type="catalytic activity">
    <reaction evidence="6">
        <text>AMP + ATP = 2 ADP</text>
        <dbReference type="Rhea" id="RHEA:12973"/>
        <dbReference type="ChEBI" id="CHEBI:30616"/>
        <dbReference type="ChEBI" id="CHEBI:456215"/>
        <dbReference type="ChEBI" id="CHEBI:456216"/>
        <dbReference type="EC" id="2.7.4.3"/>
    </reaction>
</comment>
<dbReference type="HAMAP" id="MF_03168">
    <property type="entry name" value="Adenylate_kinase_AK2"/>
    <property type="match status" value="1"/>
</dbReference>
<keyword evidence="5 6" id="KW-0496">Mitochondrion</keyword>
<dbReference type="InterPro" id="IPR028587">
    <property type="entry name" value="AK2"/>
</dbReference>
<dbReference type="InterPro" id="IPR033690">
    <property type="entry name" value="Adenylat_kinase_CS"/>
</dbReference>
<feature type="binding site" evidence="6">
    <location>
        <position position="54"/>
    </location>
    <ligand>
        <name>AMP</name>
        <dbReference type="ChEBI" id="CHEBI:456215"/>
    </ligand>
</feature>
<comment type="subcellular location">
    <subcellularLocation>
        <location evidence="6">Cytoplasm</location>
        <location evidence="6">Cytosol</location>
    </subcellularLocation>
    <subcellularLocation>
        <location evidence="6">Mitochondrion intermembrane space</location>
    </subcellularLocation>
    <text evidence="6">Predominantly mitochondrial.</text>
</comment>
<dbReference type="InterPro" id="IPR027417">
    <property type="entry name" value="P-loop_NTPase"/>
</dbReference>
<dbReference type="PROSITE" id="PS00113">
    <property type="entry name" value="ADENYLATE_KINASE"/>
    <property type="match status" value="1"/>
</dbReference>
<feature type="binding site" evidence="6">
    <location>
        <position position="178"/>
    </location>
    <ligand>
        <name>AMP</name>
        <dbReference type="ChEBI" id="CHEBI:456215"/>
    </ligand>
</feature>
<keyword evidence="2 6" id="KW-0547">Nucleotide-binding</keyword>
<keyword evidence="3 6" id="KW-0418">Kinase</keyword>
<dbReference type="PRINTS" id="PR00094">
    <property type="entry name" value="ADENYLTKNASE"/>
</dbReference>
<comment type="domain">
    <text evidence="6">Consists of three domains, a large central CORE domain and two small peripheral domains, NMPbind and LID, which undergo movements during catalysis. The LID domain closes over the site of phosphoryl transfer upon ATP binding. Assembling and dissambling the active center during each catalytic cycle provides an effective means to prevent ATP hydrolysis.</text>
</comment>
<dbReference type="GO" id="GO:0006172">
    <property type="term" value="P:ADP biosynthetic process"/>
    <property type="evidence" value="ECO:0007669"/>
    <property type="project" value="UniProtKB-UniRule"/>
</dbReference>
<evidence type="ECO:0000313" key="9">
    <source>
        <dbReference type="Proteomes" id="UP001367676"/>
    </source>
</evidence>
<dbReference type="Gene3D" id="3.40.50.300">
    <property type="entry name" value="P-loop containing nucleotide triphosphate hydrolases"/>
    <property type="match status" value="1"/>
</dbReference>
<feature type="region of interest" description="LID" evidence="6">
    <location>
        <begin position="144"/>
        <end position="181"/>
    </location>
</feature>
<protein>
    <recommendedName>
        <fullName evidence="6">Adenylate kinase</fullName>
        <ecNumber evidence="6">2.7.4.3</ecNumber>
    </recommendedName>
    <alternativeName>
        <fullName evidence="6">ATP-AMP transphosphorylase</fullName>
    </alternativeName>
    <alternativeName>
        <fullName evidence="6">ATP:AMP phosphotransferase</fullName>
    </alternativeName>
    <alternativeName>
        <fullName evidence="6">Adenylate kinase cytosolic and mitochondrial</fullName>
    </alternativeName>
    <alternativeName>
        <fullName evidence="6">Adenylate monophosphate kinase</fullName>
    </alternativeName>
</protein>
<evidence type="ECO:0000256" key="4">
    <source>
        <dbReference type="ARBA" id="ARBA00022840"/>
    </source>
</evidence>
<proteinExistence type="inferred from homology"/>
<feature type="binding site" evidence="6">
    <location>
        <position position="217"/>
    </location>
    <ligand>
        <name>ATP</name>
        <dbReference type="ChEBI" id="CHEBI:30616"/>
    </ligand>
</feature>
<evidence type="ECO:0000256" key="2">
    <source>
        <dbReference type="ARBA" id="ARBA00022741"/>
    </source>
</evidence>
<evidence type="ECO:0000313" key="8">
    <source>
        <dbReference type="EMBL" id="KAK7601327.1"/>
    </source>
</evidence>
<dbReference type="GO" id="GO:0046034">
    <property type="term" value="P:ATP metabolic process"/>
    <property type="evidence" value="ECO:0007669"/>
    <property type="project" value="UniProtKB-UniRule"/>
</dbReference>
<feature type="binding site" evidence="6">
    <location>
        <position position="145"/>
    </location>
    <ligand>
        <name>ATP</name>
        <dbReference type="ChEBI" id="CHEBI:30616"/>
    </ligand>
</feature>
<sequence length="245" mass="27297">MPPLASALKVDVDSSQNGVNAILLGPPGCGKGTQAPRLTAKYPICHLSTGDMLRAEVASGSPMGKDLKKIMDSGKLVSDDHVVNLINSNLNRPECEHGFILDGFPRNVTQAAKLDQLLTKRKTQLDSVVEFRIDDSLLVKRITGRLIHPASGRSYHEEFHPPKRFMTDDVTGEPLIKRSDDNAETLKKRLQTYHEQTAPLIDYYSKKGIHQSIDAAKTADQVFDTLDRIFLNCISYRQRDRIGFV</sequence>
<comment type="function">
    <text evidence="6">Catalyzes the reversible transfer of the terminal phosphate group between ATP and AMP. Plays an important role in cellular energy homeostasis and in adenine nucleotide metabolism. Adenylate kinase activity is critical for regulation of the phosphate utilization and the AMP de novo biosynthesis pathways.</text>
</comment>
<dbReference type="GO" id="GO:0004017">
    <property type="term" value="F:AMP kinase activity"/>
    <property type="evidence" value="ECO:0007669"/>
    <property type="project" value="UniProtKB-UniRule"/>
</dbReference>
<keyword evidence="4 6" id="KW-0067">ATP-binding</keyword>
<keyword evidence="6" id="KW-0963">Cytoplasm</keyword>
<feature type="binding site" evidence="6">
    <location>
        <position position="189"/>
    </location>
    <ligand>
        <name>AMP</name>
        <dbReference type="ChEBI" id="CHEBI:456215"/>
    </ligand>
</feature>
<evidence type="ECO:0000256" key="3">
    <source>
        <dbReference type="ARBA" id="ARBA00022777"/>
    </source>
</evidence>
<feature type="binding site" evidence="6">
    <location>
        <begin position="75"/>
        <end position="77"/>
    </location>
    <ligand>
        <name>AMP</name>
        <dbReference type="ChEBI" id="CHEBI:456215"/>
    </ligand>
</feature>
<name>A0AAN9TMD5_9HEMI</name>
<dbReference type="FunFam" id="3.40.50.300:FF:000106">
    <property type="entry name" value="Adenylate kinase mitochondrial"/>
    <property type="match status" value="1"/>
</dbReference>
<dbReference type="EMBL" id="JBBCAQ010000010">
    <property type="protein sequence ID" value="KAK7601327.1"/>
    <property type="molecule type" value="Genomic_DNA"/>
</dbReference>
<feature type="binding site" evidence="6">
    <location>
        <begin position="154"/>
        <end position="155"/>
    </location>
    <ligand>
        <name>ATP</name>
        <dbReference type="ChEBI" id="CHEBI:30616"/>
    </ligand>
</feature>
<dbReference type="HAMAP" id="MF_00235">
    <property type="entry name" value="Adenylate_kinase_Adk"/>
    <property type="match status" value="1"/>
</dbReference>
<dbReference type="NCBIfam" id="NF011100">
    <property type="entry name" value="PRK14527.1"/>
    <property type="match status" value="1"/>
</dbReference>
<dbReference type="InterPro" id="IPR007862">
    <property type="entry name" value="Adenylate_kinase_lid-dom"/>
</dbReference>
<dbReference type="NCBIfam" id="TIGR01351">
    <property type="entry name" value="adk"/>
    <property type="match status" value="1"/>
</dbReference>
<feature type="binding site" evidence="6">
    <location>
        <position position="49"/>
    </location>
    <ligand>
        <name>AMP</name>
        <dbReference type="ChEBI" id="CHEBI:456215"/>
    </ligand>
</feature>
<dbReference type="Proteomes" id="UP001367676">
    <property type="component" value="Unassembled WGS sequence"/>
</dbReference>
<feature type="region of interest" description="NMPbind" evidence="6">
    <location>
        <begin position="48"/>
        <end position="77"/>
    </location>
</feature>
<keyword evidence="9" id="KW-1185">Reference proteome</keyword>
<dbReference type="AlphaFoldDB" id="A0AAN9TMD5"/>
<evidence type="ECO:0000256" key="1">
    <source>
        <dbReference type="ARBA" id="ARBA00022679"/>
    </source>
</evidence>
<dbReference type="InterPro" id="IPR000850">
    <property type="entry name" value="Adenylat/UMP-CMP_kin"/>
</dbReference>
<comment type="caution">
    <text evidence="8">The sequence shown here is derived from an EMBL/GenBank/DDBJ whole genome shotgun (WGS) entry which is preliminary data.</text>
</comment>